<accession>B4S348</accession>
<dbReference type="EMBL" id="CP001108">
    <property type="protein sequence ID" value="ACF45142.1"/>
    <property type="molecule type" value="Genomic_DNA"/>
</dbReference>
<dbReference type="Pfam" id="PF12200">
    <property type="entry name" value="DUF3597"/>
    <property type="match status" value="1"/>
</dbReference>
<dbReference type="InterPro" id="IPR022016">
    <property type="entry name" value="DUF3597"/>
</dbReference>
<evidence type="ECO:0000259" key="2">
    <source>
        <dbReference type="Pfam" id="PF12200"/>
    </source>
</evidence>
<organism evidence="3 4">
    <name type="scientific">Prosthecochloris aestuarii (strain DSM 271 / SK 413)</name>
    <dbReference type="NCBI Taxonomy" id="290512"/>
    <lineage>
        <taxon>Bacteria</taxon>
        <taxon>Pseudomonadati</taxon>
        <taxon>Chlorobiota</taxon>
        <taxon>Chlorobiia</taxon>
        <taxon>Chlorobiales</taxon>
        <taxon>Chlorobiaceae</taxon>
        <taxon>Prosthecochloris</taxon>
    </lineage>
</organism>
<evidence type="ECO:0000313" key="3">
    <source>
        <dbReference type="EMBL" id="ACF45142.1"/>
    </source>
</evidence>
<dbReference type="AlphaFoldDB" id="B4S348"/>
<dbReference type="HOGENOM" id="CLU_114097_1_1_10"/>
<dbReference type="SUPFAM" id="SSF158634">
    <property type="entry name" value="RPA2825-like"/>
    <property type="match status" value="1"/>
</dbReference>
<feature type="domain" description="DUF3597" evidence="2">
    <location>
        <begin position="76"/>
        <end position="204"/>
    </location>
</feature>
<feature type="compositionally biased region" description="Low complexity" evidence="1">
    <location>
        <begin position="94"/>
        <end position="115"/>
    </location>
</feature>
<proteinExistence type="predicted"/>
<evidence type="ECO:0000256" key="1">
    <source>
        <dbReference type="SAM" id="MobiDB-lite"/>
    </source>
</evidence>
<feature type="region of interest" description="Disordered" evidence="1">
    <location>
        <begin position="91"/>
        <end position="118"/>
    </location>
</feature>
<evidence type="ECO:0000313" key="4">
    <source>
        <dbReference type="Proteomes" id="UP000002725"/>
    </source>
</evidence>
<dbReference type="STRING" id="290512.Paes_0082"/>
<reference evidence="3" key="1">
    <citation type="submission" date="2008-06" db="EMBL/GenBank/DDBJ databases">
        <title>Complete sequence of chromosome of Prosthecochloris aestuarii DSM 271.</title>
        <authorList>
            <consortium name="US DOE Joint Genome Institute"/>
            <person name="Lucas S."/>
            <person name="Copeland A."/>
            <person name="Lapidus A."/>
            <person name="Glavina del Rio T."/>
            <person name="Dalin E."/>
            <person name="Tice H."/>
            <person name="Bruce D."/>
            <person name="Goodwin L."/>
            <person name="Pitluck S."/>
            <person name="Schmutz J."/>
            <person name="Larimer F."/>
            <person name="Land M."/>
            <person name="Hauser L."/>
            <person name="Kyrpides N."/>
            <person name="Anderson I."/>
            <person name="Liu Z."/>
            <person name="Li T."/>
            <person name="Zhao F."/>
            <person name="Overmann J."/>
            <person name="Bryant D.A."/>
            <person name="Richardson P."/>
        </authorList>
    </citation>
    <scope>NUCLEOTIDE SEQUENCE [LARGE SCALE GENOMIC DNA]</scope>
    <source>
        <strain evidence="3">DSM 271</strain>
    </source>
</reference>
<dbReference type="KEGG" id="paa:Paes_0082"/>
<sequence>MFTAVRHLSPHIKCKENSAFQRPFPDNGLSRGIFSREKVLEVIEALTIITSPEASFSPGKHLFSIKSFIRRNSMSIFNNILGKLGFGKKEEAKPATPAETPAPSQAEPAAATAPAAPAPTPISEVNVMAKLEELAAAHAEKLNWKTSIVDLLKLLGLDSSYGERKKLAAELDCPADKMGDSAQMNIWLHKEVMKKLAENGGNIPAELLD</sequence>
<gene>
    <name evidence="3" type="ordered locus">Paes_0082</name>
</gene>
<keyword evidence="4" id="KW-1185">Reference proteome</keyword>
<dbReference type="Proteomes" id="UP000002725">
    <property type="component" value="Chromosome"/>
</dbReference>
<name>B4S348_PROA2</name>
<dbReference type="eggNOG" id="ENOG5032RKY">
    <property type="taxonomic scope" value="Bacteria"/>
</dbReference>
<protein>
    <recommendedName>
        <fullName evidence="2">DUF3597 domain-containing protein</fullName>
    </recommendedName>
</protein>